<dbReference type="OrthoDB" id="432169at2759"/>
<evidence type="ECO:0000256" key="4">
    <source>
        <dbReference type="ARBA" id="ARBA00005096"/>
    </source>
</evidence>
<keyword evidence="7" id="KW-0349">Heme</keyword>
<evidence type="ECO:0000313" key="24">
    <source>
        <dbReference type="Proteomes" id="UP001140091"/>
    </source>
</evidence>
<dbReference type="PANTHER" id="PTHR43809">
    <property type="entry name" value="NITRITE REDUCTASE (NADH) LARGE SUBUNIT"/>
    <property type="match status" value="1"/>
</dbReference>
<dbReference type="Proteomes" id="UP001140091">
    <property type="component" value="Unassembled WGS sequence"/>
</dbReference>
<dbReference type="PROSITE" id="PS51296">
    <property type="entry name" value="RIESKE"/>
    <property type="match status" value="1"/>
</dbReference>
<evidence type="ECO:0000313" key="23">
    <source>
        <dbReference type="EMBL" id="KAJ2926665.1"/>
    </source>
</evidence>
<dbReference type="InterPro" id="IPR007419">
    <property type="entry name" value="BFD-like_2Fe2S-bd_dom"/>
</dbReference>
<dbReference type="InterPro" id="IPR036922">
    <property type="entry name" value="Rieske_2Fe-2S_sf"/>
</dbReference>
<keyword evidence="9" id="KW-0001">2Fe-2S</keyword>
<feature type="non-terminal residue" evidence="23">
    <location>
        <position position="1196"/>
    </location>
</feature>
<evidence type="ECO:0000256" key="8">
    <source>
        <dbReference type="ARBA" id="ARBA00022630"/>
    </source>
</evidence>
<comment type="caution">
    <text evidence="23">The sequence shown here is derived from an EMBL/GenBank/DDBJ whole genome shotgun (WGS) entry which is preliminary data.</text>
</comment>
<evidence type="ECO:0000256" key="19">
    <source>
        <dbReference type="ARBA" id="ARBA00066907"/>
    </source>
</evidence>
<dbReference type="InterPro" id="IPR005117">
    <property type="entry name" value="NiRdtase/SiRdtase_haem-b_fer"/>
</dbReference>
<dbReference type="GO" id="GO:0015980">
    <property type="term" value="P:energy derivation by oxidation of organic compounds"/>
    <property type="evidence" value="ECO:0007669"/>
    <property type="project" value="UniProtKB-ARBA"/>
</dbReference>
<dbReference type="GO" id="GO:0051539">
    <property type="term" value="F:4 iron, 4 sulfur cluster binding"/>
    <property type="evidence" value="ECO:0007669"/>
    <property type="project" value="UniProtKB-KW"/>
</dbReference>
<dbReference type="Pfam" id="PF01077">
    <property type="entry name" value="NIR_SIR"/>
    <property type="match status" value="1"/>
</dbReference>
<keyword evidence="10" id="KW-0479">Metal-binding</keyword>
<dbReference type="InterPro" id="IPR017941">
    <property type="entry name" value="Rieske_2Fe-2S"/>
</dbReference>
<dbReference type="SUPFAM" id="SSF51905">
    <property type="entry name" value="FAD/NAD(P)-binding domain"/>
    <property type="match status" value="2"/>
</dbReference>
<keyword evidence="15" id="KW-0534">Nitrate assimilation</keyword>
<reference evidence="23" key="1">
    <citation type="submission" date="2022-06" db="EMBL/GenBank/DDBJ databases">
        <title>Genome Sequence of Candolleomyces eurysporus.</title>
        <authorList>
            <person name="Buettner E."/>
        </authorList>
    </citation>
    <scope>NUCLEOTIDE SEQUENCE</scope>
    <source>
        <strain evidence="23">VTCC 930004</strain>
    </source>
</reference>
<evidence type="ECO:0000256" key="21">
    <source>
        <dbReference type="SAM" id="MobiDB-lite"/>
    </source>
</evidence>
<evidence type="ECO:0000256" key="14">
    <source>
        <dbReference type="ARBA" id="ARBA00023014"/>
    </source>
</evidence>
<dbReference type="AlphaFoldDB" id="A0A9W8J953"/>
<dbReference type="Pfam" id="PF04324">
    <property type="entry name" value="Fer2_BFD"/>
    <property type="match status" value="1"/>
</dbReference>
<dbReference type="PRINTS" id="PR00397">
    <property type="entry name" value="SIROHAEM"/>
</dbReference>
<dbReference type="SUPFAM" id="SSF56014">
    <property type="entry name" value="Nitrite and sulphite reductase 4Fe-4S domain-like"/>
    <property type="match status" value="1"/>
</dbReference>
<dbReference type="Gene3D" id="3.50.50.60">
    <property type="entry name" value="FAD/NAD(P)-binding domain"/>
    <property type="match status" value="2"/>
</dbReference>
<feature type="compositionally biased region" description="Basic and acidic residues" evidence="21">
    <location>
        <begin position="474"/>
        <end position="493"/>
    </location>
</feature>
<evidence type="ECO:0000256" key="3">
    <source>
        <dbReference type="ARBA" id="ARBA00001974"/>
    </source>
</evidence>
<dbReference type="InterPro" id="IPR036136">
    <property type="entry name" value="Nit/Sulf_reduc_fer-like_dom_sf"/>
</dbReference>
<keyword evidence="6" id="KW-0004">4Fe-4S</keyword>
<evidence type="ECO:0000256" key="16">
    <source>
        <dbReference type="ARBA" id="ARBA00034078"/>
    </source>
</evidence>
<feature type="domain" description="Rieske" evidence="22">
    <location>
        <begin position="1023"/>
        <end position="1128"/>
    </location>
</feature>
<name>A0A9W8J953_9AGAR</name>
<dbReference type="GO" id="GO:0051537">
    <property type="term" value="F:2 iron, 2 sulfur cluster binding"/>
    <property type="evidence" value="ECO:0007669"/>
    <property type="project" value="UniProtKB-KW"/>
</dbReference>
<dbReference type="Gene3D" id="2.102.10.10">
    <property type="entry name" value="Rieske [2Fe-2S] iron-sulphur domain"/>
    <property type="match status" value="1"/>
</dbReference>
<dbReference type="Gene3D" id="3.30.413.10">
    <property type="entry name" value="Sulfite Reductase Hemoprotein, domain 1"/>
    <property type="match status" value="1"/>
</dbReference>
<dbReference type="CDD" id="cd19944">
    <property type="entry name" value="NirB_Fer2_BFD-like_2"/>
    <property type="match status" value="1"/>
</dbReference>
<dbReference type="CDD" id="cd03529">
    <property type="entry name" value="Rieske_NirD"/>
    <property type="match status" value="1"/>
</dbReference>
<dbReference type="PRINTS" id="PR00368">
    <property type="entry name" value="FADPNR"/>
</dbReference>
<dbReference type="PANTHER" id="PTHR43809:SF1">
    <property type="entry name" value="NITRITE REDUCTASE (NADH) LARGE SUBUNIT"/>
    <property type="match status" value="1"/>
</dbReference>
<comment type="similarity">
    <text evidence="5">Belongs to the nitrite and sulfite reductase 4Fe-4S domain family.</text>
</comment>
<dbReference type="InterPro" id="IPR045854">
    <property type="entry name" value="NO2/SO3_Rdtase_4Fe4S_sf"/>
</dbReference>
<dbReference type="GO" id="GO:0042128">
    <property type="term" value="P:nitrate assimilation"/>
    <property type="evidence" value="ECO:0007669"/>
    <property type="project" value="UniProtKB-KW"/>
</dbReference>
<comment type="catalytic activity">
    <reaction evidence="17">
        <text>NH4(+) + 3 NAD(+) + 2 H2O = nitrite + 3 NADH + 5 H(+)</text>
        <dbReference type="Rhea" id="RHEA:24628"/>
        <dbReference type="ChEBI" id="CHEBI:15377"/>
        <dbReference type="ChEBI" id="CHEBI:15378"/>
        <dbReference type="ChEBI" id="CHEBI:16301"/>
        <dbReference type="ChEBI" id="CHEBI:28938"/>
        <dbReference type="ChEBI" id="CHEBI:57540"/>
        <dbReference type="ChEBI" id="CHEBI:57945"/>
        <dbReference type="EC" id="1.7.1.4"/>
    </reaction>
</comment>
<dbReference type="InterPro" id="IPR041854">
    <property type="entry name" value="BFD-like_2Fe2S-bd_dom_sf"/>
</dbReference>
<evidence type="ECO:0000256" key="11">
    <source>
        <dbReference type="ARBA" id="ARBA00022827"/>
    </source>
</evidence>
<keyword evidence="12" id="KW-0560">Oxidoreductase</keyword>
<dbReference type="Pfam" id="PF13806">
    <property type="entry name" value="Rieske_2"/>
    <property type="match status" value="1"/>
</dbReference>
<evidence type="ECO:0000256" key="20">
    <source>
        <dbReference type="ARBA" id="ARBA00070300"/>
    </source>
</evidence>
<evidence type="ECO:0000256" key="9">
    <source>
        <dbReference type="ARBA" id="ARBA00022714"/>
    </source>
</evidence>
<evidence type="ECO:0000256" key="2">
    <source>
        <dbReference type="ARBA" id="ARBA00001966"/>
    </source>
</evidence>
<dbReference type="InterPro" id="IPR036188">
    <property type="entry name" value="FAD/NAD-bd_sf"/>
</dbReference>
<keyword evidence="13" id="KW-0408">Iron</keyword>
<comment type="cofactor">
    <cofactor evidence="16">
        <name>[2Fe-2S] cluster</name>
        <dbReference type="ChEBI" id="CHEBI:190135"/>
    </cofactor>
</comment>
<dbReference type="NCBIfam" id="TIGR02378">
    <property type="entry name" value="nirD_assim_sml"/>
    <property type="match status" value="1"/>
</dbReference>
<comment type="cofactor">
    <cofactor evidence="3">
        <name>FAD</name>
        <dbReference type="ChEBI" id="CHEBI:57692"/>
    </cofactor>
</comment>
<evidence type="ECO:0000259" key="22">
    <source>
        <dbReference type="PROSITE" id="PS51296"/>
    </source>
</evidence>
<keyword evidence="14" id="KW-0411">Iron-sulfur</keyword>
<evidence type="ECO:0000256" key="1">
    <source>
        <dbReference type="ARBA" id="ARBA00001929"/>
    </source>
</evidence>
<evidence type="ECO:0000256" key="6">
    <source>
        <dbReference type="ARBA" id="ARBA00022485"/>
    </source>
</evidence>
<comment type="cofactor">
    <cofactor evidence="2">
        <name>[4Fe-4S] cluster</name>
        <dbReference type="ChEBI" id="CHEBI:49883"/>
    </cofactor>
</comment>
<evidence type="ECO:0000256" key="5">
    <source>
        <dbReference type="ARBA" id="ARBA00010429"/>
    </source>
</evidence>
<evidence type="ECO:0000256" key="17">
    <source>
        <dbReference type="ARBA" id="ARBA00050114"/>
    </source>
</evidence>
<dbReference type="Pfam" id="PF07992">
    <property type="entry name" value="Pyr_redox_2"/>
    <property type="match status" value="1"/>
</dbReference>
<evidence type="ECO:0000256" key="18">
    <source>
        <dbReference type="ARBA" id="ARBA00051413"/>
    </source>
</evidence>
<feature type="region of interest" description="Disordered" evidence="21">
    <location>
        <begin position="474"/>
        <end position="503"/>
    </location>
</feature>
<sequence>MGNQISKSKRSKKATISKVADDTQKPTTPSPENVEEVMPVAAVTVEHNGSDQPVVEGPEGKLVIFVVGLGMVGIAFIEKMLGLDDKGKYFIVTCGEEKHFAYNRVGYVNIVLEIFLALILPHTVSLTEYFEHRNVENLYLNPPSWYAQHEPHRLSYHLQETVVSISPEDHLVHTDKGRAFRYHKCIIATGSRAEVPPYTSIEQAAKTKGVFVYRNIADLDNIIAYAESSEVNHAVVVGGGLLGLEAAKAVYDLPSISHVSIVNRQAYPLSRQLDGEAGEMVLHKIEGMGVEVLTRCSPTRQLTRAVDGEETFCGFELQDGKVHEADLVIYAIGIRPRDELARASGIKCHPRSGIIVGDDLRTSAEDVYAIGECASWRENTYGLIGPGIEMADILSFNLTQTEGHAPRAMNAPDLSTKLKLMGIDVASFGDFFADKRLPKGRTQDISHLNGNGAESKPHANGNGKAAIEIAFEEEKQPTQQDEAKPNGSAEKKPAPARKHRKRGEDEPINCLVYKDPFSATYKKYIFTEDGKYLLGGMMVGDVSDFVKLVAIVKKKKALEVPPSQFIVGDKKGADDGGDLDDDAQVCSCHNVLKEDIVKCVKSGDCLTIPDLKTKTKVGTGCGGCMPLVTSLFNAEMKKAGRTLNTSLCPHFNMSRTDLFNVIKVKQLRTLPEVMEAVGVDKDSIGCETCKPAIGSILSSLYNEHVMKGVHHSNQDTNDKYLANIQRNGTFSVVPRITAGEITPDGLIIIGNVAKKYNLYTKITGGQRIDMFGARKEDLPDIWEELHKGGFESGHAYGKSLRTVKSCVGTTWCRFGVGDSVGLAVQLENRYRGVRSPHKFKGGVSGCVRECAEAQGKDFGLIATDKGWNIFVGGNGGANPRHAELFAKDVPPSKVVRIIDRFLAYYIMTADKLQRTARWVENMEGGIEKLKKVILEDELGICKDLDAMMDNLVNTYEDEWAAVVKDPSKRKQFKQFINTDERLPQSEIIQERGQPRPADWSKSSPAVKLSTDQCRTPKSQWSWVNVARKADLLVNEGGTSSAAVKYGDSQLAIYHVPRRGYYATQQMCPHRRAFVLDHGIIGDSPNGKPYVSCPLHKRNFTLSDGECLNDGDYQIMTFDCREDPEDPERLQILLPPIDDLDAQLGTEKWMVRQAESEALGLNAATQISILGPKGDFLPGVDIGGCSGNECGDHKLSW</sequence>
<keyword evidence="11" id="KW-0274">FAD</keyword>
<dbReference type="GO" id="GO:0020037">
    <property type="term" value="F:heme binding"/>
    <property type="evidence" value="ECO:0007669"/>
    <property type="project" value="InterPro"/>
</dbReference>
<dbReference type="EC" id="1.7.1.4" evidence="19"/>
<keyword evidence="24" id="KW-1185">Reference proteome</keyword>
<accession>A0A9W8J953</accession>
<dbReference type="GO" id="GO:0046872">
    <property type="term" value="F:metal ion binding"/>
    <property type="evidence" value="ECO:0007669"/>
    <property type="project" value="UniProtKB-KW"/>
</dbReference>
<proteinExistence type="inferred from homology"/>
<gene>
    <name evidence="23" type="ORF">H1R20_g10439</name>
</gene>
<dbReference type="InterPro" id="IPR006066">
    <property type="entry name" value="NO2/SO3_Rdtase_FeS/sirohaem_BS"/>
</dbReference>
<feature type="region of interest" description="Disordered" evidence="21">
    <location>
        <begin position="1"/>
        <end position="34"/>
    </location>
</feature>
<evidence type="ECO:0000256" key="10">
    <source>
        <dbReference type="ARBA" id="ARBA00022723"/>
    </source>
</evidence>
<dbReference type="FunFam" id="1.10.10.1100:FF:000002">
    <property type="entry name" value="Nitrite reductase large subunit"/>
    <property type="match status" value="1"/>
</dbReference>
<dbReference type="SUPFAM" id="SSF50022">
    <property type="entry name" value="ISP domain"/>
    <property type="match status" value="1"/>
</dbReference>
<dbReference type="Pfam" id="PF03460">
    <property type="entry name" value="NIR_SIR_ferr"/>
    <property type="match status" value="1"/>
</dbReference>
<dbReference type="InterPro" id="IPR023753">
    <property type="entry name" value="FAD/NAD-binding_dom"/>
</dbReference>
<feature type="region of interest" description="Disordered" evidence="21">
    <location>
        <begin position="442"/>
        <end position="461"/>
    </location>
</feature>
<evidence type="ECO:0000256" key="7">
    <source>
        <dbReference type="ARBA" id="ARBA00022617"/>
    </source>
</evidence>
<dbReference type="Gene3D" id="1.10.10.1100">
    <property type="entry name" value="BFD-like [2Fe-2S]-binding domain"/>
    <property type="match status" value="1"/>
</dbReference>
<dbReference type="InterPro" id="IPR006067">
    <property type="entry name" value="NO2/SO3_Rdtase_4Fe4S_dom"/>
</dbReference>
<comment type="pathway">
    <text evidence="4">Nitrogen metabolism; nitrate reduction (assimilation).</text>
</comment>
<evidence type="ECO:0000256" key="15">
    <source>
        <dbReference type="ARBA" id="ARBA00023063"/>
    </source>
</evidence>
<dbReference type="PROSITE" id="PS00365">
    <property type="entry name" value="NIR_SIR"/>
    <property type="match status" value="1"/>
</dbReference>
<dbReference type="FunFam" id="3.30.413.10:FF:000007">
    <property type="entry name" value="Nitrite reductase [NAD(P)H] large subunit"/>
    <property type="match status" value="1"/>
</dbReference>
<dbReference type="EMBL" id="JANBPK010001050">
    <property type="protein sequence ID" value="KAJ2926665.1"/>
    <property type="molecule type" value="Genomic_DNA"/>
</dbReference>
<protein>
    <recommendedName>
        <fullName evidence="20">Nitrite reductase [NAD(P)H]</fullName>
        <ecNumber evidence="19">1.7.1.4</ecNumber>
    </recommendedName>
</protein>
<comment type="catalytic activity">
    <reaction evidence="18">
        <text>NH4(+) + 3 NADP(+) + 2 H2O = nitrite + 3 NADPH + 5 H(+)</text>
        <dbReference type="Rhea" id="RHEA:24632"/>
        <dbReference type="ChEBI" id="CHEBI:15377"/>
        <dbReference type="ChEBI" id="CHEBI:15378"/>
        <dbReference type="ChEBI" id="CHEBI:16301"/>
        <dbReference type="ChEBI" id="CHEBI:28938"/>
        <dbReference type="ChEBI" id="CHEBI:57783"/>
        <dbReference type="ChEBI" id="CHEBI:58349"/>
        <dbReference type="EC" id="1.7.1.4"/>
    </reaction>
</comment>
<evidence type="ECO:0000256" key="12">
    <source>
        <dbReference type="ARBA" id="ARBA00023002"/>
    </source>
</evidence>
<comment type="cofactor">
    <cofactor evidence="1">
        <name>siroheme</name>
        <dbReference type="ChEBI" id="CHEBI:60052"/>
    </cofactor>
</comment>
<dbReference type="InterPro" id="IPR012748">
    <property type="entry name" value="Rieske-like_NirD"/>
</dbReference>
<keyword evidence="8" id="KW-0285">Flavoprotein</keyword>
<evidence type="ECO:0000256" key="13">
    <source>
        <dbReference type="ARBA" id="ARBA00023004"/>
    </source>
</evidence>
<dbReference type="GO" id="GO:0008942">
    <property type="term" value="F:nitrite reductase [NAD(P)H] activity"/>
    <property type="evidence" value="ECO:0007669"/>
    <property type="project" value="UniProtKB-EC"/>
</dbReference>
<organism evidence="23 24">
    <name type="scientific">Candolleomyces eurysporus</name>
    <dbReference type="NCBI Taxonomy" id="2828524"/>
    <lineage>
        <taxon>Eukaryota</taxon>
        <taxon>Fungi</taxon>
        <taxon>Dikarya</taxon>
        <taxon>Basidiomycota</taxon>
        <taxon>Agaricomycotina</taxon>
        <taxon>Agaricomycetes</taxon>
        <taxon>Agaricomycetidae</taxon>
        <taxon>Agaricales</taxon>
        <taxon>Agaricineae</taxon>
        <taxon>Psathyrellaceae</taxon>
        <taxon>Candolleomyces</taxon>
    </lineage>
</organism>
<dbReference type="InterPro" id="IPR052034">
    <property type="entry name" value="NasD-like"/>
</dbReference>
<dbReference type="SUPFAM" id="SSF55124">
    <property type="entry name" value="Nitrite/Sulfite reductase N-terminal domain-like"/>
    <property type="match status" value="1"/>
</dbReference>